<dbReference type="EMBL" id="JBGFTR010000004">
    <property type="protein sequence ID" value="MFH7564450.1"/>
    <property type="molecule type" value="Genomic_DNA"/>
</dbReference>
<accession>A0ABW7NZI3</accession>
<reference evidence="4 5" key="1">
    <citation type="submission" date="2024-08" db="EMBL/GenBank/DDBJ databases">
        <title>Oceanimonas smirnovii Genome sequencing and assembly.</title>
        <authorList>
            <person name="Tang B."/>
        </authorList>
    </citation>
    <scope>NUCLEOTIDE SEQUENCE [LARGE SCALE GENOMIC DNA]</scope>
    <source>
        <strain evidence="4 5">OS2020-119</strain>
    </source>
</reference>
<name>A0ABW7NZI3_9GAMM</name>
<dbReference type="Pfam" id="PF20891">
    <property type="entry name" value="DUF6844"/>
    <property type="match status" value="1"/>
</dbReference>
<protein>
    <submittedName>
        <fullName evidence="4">DUF6844 domain-containing protein</fullName>
    </submittedName>
</protein>
<gene>
    <name evidence="4" type="ORF">AB9R89_03820</name>
</gene>
<keyword evidence="5" id="KW-1185">Reference proteome</keyword>
<evidence type="ECO:0000313" key="4">
    <source>
        <dbReference type="EMBL" id="MFH7564450.1"/>
    </source>
</evidence>
<proteinExistence type="predicted"/>
<dbReference type="RefSeq" id="WP_395544938.1">
    <property type="nucleotide sequence ID" value="NZ_CP166302.1"/>
</dbReference>
<evidence type="ECO:0000313" key="5">
    <source>
        <dbReference type="Proteomes" id="UP001610706"/>
    </source>
</evidence>
<keyword evidence="2" id="KW-0732">Signal</keyword>
<feature type="domain" description="DUF6844" evidence="3">
    <location>
        <begin position="169"/>
        <end position="263"/>
    </location>
</feature>
<sequence length="476" mass="52279">MKQHYLAACLLLAMVPAAYAQNDPAPANAPAPITAPPPAAEVVDEPVARAQTELEIVKSAERGIDNAHLYVQEQADKYVRERKAAYQRQGRGQEVFLQYGVADVSRAPTSPDWADARNIAYLQAQTKAREALIKELYIDISSEVMREAFKTSKEPEFTPEELQQSSKLEAMFDKVVAVADASLSQKLVELGVDPQEYNAAPPSKRKLMMRKAISRTVGTRSRGEISGAMIIRTFEITDDNGKTAVAAVLSTSNKMKNVLASLQESKGHVQPEPAKSGINLDNFLESNKANLMYEYGVKLLHDEQGYPMLVSFGMAGNSCNPVDYEECNDNRDFAFIEAEQAAYAHISEAYNLYGTVSAEVTTGQSREENATLTKTDEGEETVDELTTKLLKETRQMSRMSSSVKGLVGLQVAKRWTHKHPTSDREINGVVVAWHPQKEQAMRTFKAGKVPGQKGAAGYQGGSNQGASLDMMDVSDF</sequence>
<evidence type="ECO:0000256" key="1">
    <source>
        <dbReference type="SAM" id="MobiDB-lite"/>
    </source>
</evidence>
<feature type="signal peptide" evidence="2">
    <location>
        <begin position="1"/>
        <end position="20"/>
    </location>
</feature>
<organism evidence="4 5">
    <name type="scientific">Oceanimonas smirnovii</name>
    <dbReference type="NCBI Taxonomy" id="264574"/>
    <lineage>
        <taxon>Bacteria</taxon>
        <taxon>Pseudomonadati</taxon>
        <taxon>Pseudomonadota</taxon>
        <taxon>Gammaproteobacteria</taxon>
        <taxon>Aeromonadales</taxon>
        <taxon>Aeromonadaceae</taxon>
        <taxon>Oceanimonas</taxon>
    </lineage>
</organism>
<dbReference type="Proteomes" id="UP001610706">
    <property type="component" value="Unassembled WGS sequence"/>
</dbReference>
<comment type="caution">
    <text evidence="4">The sequence shown here is derived from an EMBL/GenBank/DDBJ whole genome shotgun (WGS) entry which is preliminary data.</text>
</comment>
<feature type="chain" id="PRO_5045341166" evidence="2">
    <location>
        <begin position="21"/>
        <end position="476"/>
    </location>
</feature>
<feature type="region of interest" description="Disordered" evidence="1">
    <location>
        <begin position="452"/>
        <end position="476"/>
    </location>
</feature>
<dbReference type="InterPro" id="IPR049286">
    <property type="entry name" value="DUF6844"/>
</dbReference>
<evidence type="ECO:0000256" key="2">
    <source>
        <dbReference type="SAM" id="SignalP"/>
    </source>
</evidence>
<evidence type="ECO:0000259" key="3">
    <source>
        <dbReference type="Pfam" id="PF20891"/>
    </source>
</evidence>